<proteinExistence type="predicted"/>
<sequence>MGGKLKPEEEKKVRITLGLSKWVVDLLKKENNMSGLVEMLLIEHFEKKR</sequence>
<organism evidence="1 2">
    <name type="scientific">Brevibacillus brevis</name>
    <name type="common">Bacillus brevis</name>
    <dbReference type="NCBI Taxonomy" id="1393"/>
    <lineage>
        <taxon>Bacteria</taxon>
        <taxon>Bacillati</taxon>
        <taxon>Bacillota</taxon>
        <taxon>Bacilli</taxon>
        <taxon>Bacillales</taxon>
        <taxon>Paenibacillaceae</taxon>
        <taxon>Brevibacillus</taxon>
    </lineage>
</organism>
<dbReference type="RefSeq" id="WP_310774662.1">
    <property type="nucleotide sequence ID" value="NZ_CP134051.1"/>
</dbReference>
<protein>
    <recommendedName>
        <fullName evidence="3">CopG family transcriptional regulator</fullName>
    </recommendedName>
</protein>
<geneLocation type="plasmid" evidence="1 2">
    <name>pBbsII</name>
</geneLocation>
<evidence type="ECO:0008006" key="3">
    <source>
        <dbReference type="Google" id="ProtNLM"/>
    </source>
</evidence>
<gene>
    <name evidence="1" type="ORF">RGB73_30075</name>
</gene>
<keyword evidence="1" id="KW-0808">Transferase</keyword>
<name>A0ABY9TCM8_BREBE</name>
<dbReference type="Proteomes" id="UP001256827">
    <property type="component" value="Plasmid pBbsII"/>
</dbReference>
<dbReference type="GO" id="GO:0016746">
    <property type="term" value="F:acyltransferase activity"/>
    <property type="evidence" value="ECO:0007669"/>
    <property type="project" value="UniProtKB-KW"/>
</dbReference>
<keyword evidence="1" id="KW-0012">Acyltransferase</keyword>
<keyword evidence="2" id="KW-1185">Reference proteome</keyword>
<dbReference type="EMBL" id="CP134051">
    <property type="protein sequence ID" value="WNC17858.1"/>
    <property type="molecule type" value="Genomic_DNA"/>
</dbReference>
<accession>A0ABY9TCM8</accession>
<evidence type="ECO:0000313" key="2">
    <source>
        <dbReference type="Proteomes" id="UP001256827"/>
    </source>
</evidence>
<reference evidence="1 2" key="1">
    <citation type="submission" date="2023-09" db="EMBL/GenBank/DDBJ databases">
        <title>Complete Genome and Methylome dissection of Bacillus brevis NEB573 original source of BbsI restriction endonuclease.</title>
        <authorList>
            <person name="Fomenkov A."/>
            <person name="Roberts R.D."/>
        </authorList>
    </citation>
    <scope>NUCLEOTIDE SEQUENCE [LARGE SCALE GENOMIC DNA]</scope>
    <source>
        <strain evidence="1 2">NEB573</strain>
        <plasmid evidence="1 2">pBbsII</plasmid>
    </source>
</reference>
<keyword evidence="1" id="KW-0614">Plasmid</keyword>
<evidence type="ECO:0000313" key="1">
    <source>
        <dbReference type="EMBL" id="WNC17858.1"/>
    </source>
</evidence>